<dbReference type="PROSITE" id="PS50936">
    <property type="entry name" value="ENGC_GTPASE"/>
    <property type="match status" value="1"/>
</dbReference>
<evidence type="ECO:0000256" key="10">
    <source>
        <dbReference type="HAMAP-Rule" id="MF_01820"/>
    </source>
</evidence>
<feature type="binding site" evidence="10">
    <location>
        <position position="284"/>
    </location>
    <ligand>
        <name>Zn(2+)</name>
        <dbReference type="ChEBI" id="CHEBI:29105"/>
    </ligand>
</feature>
<feature type="domain" description="EngC GTPase" evidence="11">
    <location>
        <begin position="112"/>
        <end position="259"/>
    </location>
</feature>
<evidence type="ECO:0000313" key="13">
    <source>
        <dbReference type="EMBL" id="ANE46200.1"/>
    </source>
</evidence>
<evidence type="ECO:0000256" key="6">
    <source>
        <dbReference type="ARBA" id="ARBA00022801"/>
    </source>
</evidence>
<dbReference type="PATRIC" id="fig|1178515.4.peg.1560"/>
<comment type="function">
    <text evidence="10">One of several proteins that assist in the late maturation steps of the functional core of the 30S ribosomal subunit. Helps release RbfA from mature subunits. May play a role in the assembly of ribosomal proteins into the subunit. Circularly permuted GTPase that catalyzes slow GTP hydrolysis, GTPase activity is stimulated by the 30S ribosomal subunit.</text>
</comment>
<keyword evidence="6 10" id="KW-0378">Hydrolase</keyword>
<feature type="binding site" evidence="10">
    <location>
        <begin position="151"/>
        <end position="154"/>
    </location>
    <ligand>
        <name>GTP</name>
        <dbReference type="ChEBI" id="CHEBI:37565"/>
    </ligand>
</feature>
<accession>A0A172TGR0</accession>
<dbReference type="Gene3D" id="3.40.50.300">
    <property type="entry name" value="P-loop containing nucleotide triphosphate hydrolases"/>
    <property type="match status" value="1"/>
</dbReference>
<dbReference type="GO" id="GO:0005737">
    <property type="term" value="C:cytoplasm"/>
    <property type="evidence" value="ECO:0007669"/>
    <property type="project" value="UniProtKB-SubCell"/>
</dbReference>
<dbReference type="KEGG" id="pswu:SY83_07860"/>
<dbReference type="InterPro" id="IPR004881">
    <property type="entry name" value="Ribosome_biogen_GTPase_RsgA"/>
</dbReference>
<evidence type="ECO:0000256" key="9">
    <source>
        <dbReference type="ARBA" id="ARBA00023134"/>
    </source>
</evidence>
<dbReference type="OrthoDB" id="9809485at2"/>
<evidence type="ECO:0000256" key="4">
    <source>
        <dbReference type="ARBA" id="ARBA00022730"/>
    </source>
</evidence>
<dbReference type="NCBIfam" id="TIGR00157">
    <property type="entry name" value="ribosome small subunit-dependent GTPase A"/>
    <property type="match status" value="1"/>
</dbReference>
<dbReference type="EC" id="3.6.1.-" evidence="10"/>
<dbReference type="SUPFAM" id="SSF52540">
    <property type="entry name" value="P-loop containing nucleoside triphosphate hydrolases"/>
    <property type="match status" value="1"/>
</dbReference>
<evidence type="ECO:0000259" key="11">
    <source>
        <dbReference type="PROSITE" id="PS50936"/>
    </source>
</evidence>
<dbReference type="GO" id="GO:0003924">
    <property type="term" value="F:GTPase activity"/>
    <property type="evidence" value="ECO:0007669"/>
    <property type="project" value="UniProtKB-UniRule"/>
</dbReference>
<name>A0A172TGR0_9BACL</name>
<comment type="cofactor">
    <cofactor evidence="10">
        <name>Zn(2+)</name>
        <dbReference type="ChEBI" id="CHEBI:29105"/>
    </cofactor>
    <text evidence="10">Binds 1 zinc ion per subunit.</text>
</comment>
<dbReference type="GO" id="GO:0042274">
    <property type="term" value="P:ribosomal small subunit biogenesis"/>
    <property type="evidence" value="ECO:0007669"/>
    <property type="project" value="UniProtKB-UniRule"/>
</dbReference>
<evidence type="ECO:0000256" key="5">
    <source>
        <dbReference type="ARBA" id="ARBA00022741"/>
    </source>
</evidence>
<dbReference type="STRING" id="1178515.SY83_07860"/>
<evidence type="ECO:0000256" key="3">
    <source>
        <dbReference type="ARBA" id="ARBA00022723"/>
    </source>
</evidence>
<keyword evidence="7 10" id="KW-0862">Zinc</keyword>
<dbReference type="InterPro" id="IPR030378">
    <property type="entry name" value="G_CP_dom"/>
</dbReference>
<reference evidence="13 14" key="1">
    <citation type="submission" date="2015-01" db="EMBL/GenBank/DDBJ databases">
        <title>Paenibacillus swuensis/DY6/whole genome sequencing.</title>
        <authorList>
            <person name="Kim M.K."/>
            <person name="Srinivasan S."/>
            <person name="Lee J.-J."/>
        </authorList>
    </citation>
    <scope>NUCLEOTIDE SEQUENCE [LARGE SCALE GENOMIC DNA]</scope>
    <source>
        <strain evidence="13 14">DY6</strain>
    </source>
</reference>
<dbReference type="RefSeq" id="WP_068605734.1">
    <property type="nucleotide sequence ID" value="NZ_CP011388.1"/>
</dbReference>
<keyword evidence="4 10" id="KW-0699">rRNA-binding</keyword>
<comment type="subunit">
    <text evidence="10">Monomer. Associates with 30S ribosomal subunit, binds 16S rRNA.</text>
</comment>
<dbReference type="InterPro" id="IPR010914">
    <property type="entry name" value="RsgA_GTPase_dom"/>
</dbReference>
<feature type="binding site" evidence="10">
    <location>
        <begin position="203"/>
        <end position="211"/>
    </location>
    <ligand>
        <name>GTP</name>
        <dbReference type="ChEBI" id="CHEBI:37565"/>
    </ligand>
</feature>
<dbReference type="AlphaFoldDB" id="A0A172TGR0"/>
<evidence type="ECO:0000256" key="8">
    <source>
        <dbReference type="ARBA" id="ARBA00022884"/>
    </source>
</evidence>
<keyword evidence="5 10" id="KW-0547">Nucleotide-binding</keyword>
<feature type="binding site" evidence="10">
    <location>
        <position position="291"/>
    </location>
    <ligand>
        <name>Zn(2+)</name>
        <dbReference type="ChEBI" id="CHEBI:29105"/>
    </ligand>
</feature>
<evidence type="ECO:0000256" key="1">
    <source>
        <dbReference type="ARBA" id="ARBA00022490"/>
    </source>
</evidence>
<dbReference type="PANTHER" id="PTHR32120">
    <property type="entry name" value="SMALL RIBOSOMAL SUBUNIT BIOGENESIS GTPASE RSGA"/>
    <property type="match status" value="1"/>
</dbReference>
<sequence length="356" mass="39615">MQVTSLQTLGWHERWQEPFAPYAERYTLGRVSLEHKHMYRVMTEEGDLLGEVSGKLRHEASGREDYPAVGDFVLLEARASEGKATIHGILPRFSKFSRKAAGNTTEEQIVASNVDTVFLVNALNNDFNLRRIERYLILAWESGASPVIVLSKADLCEEATERAAEVEAVAIGVPVHVVSAWNQEGIEALTPYVSPGRTVALLGSSGAGKSTLINLLLGEPVQEVQGIREGDDRGRHTTTYRELFVMPGGGLLVDTPGMRELQLWHADEGLGDTFAEIEELAAGCKFADCRHEREPGCAVREGLLGGALRAERYESYKKTQRELAFLAAKDDVKLRLQQKERWKKLTSSNRNRVNRK</sequence>
<dbReference type="Proteomes" id="UP000076927">
    <property type="component" value="Chromosome"/>
</dbReference>
<protein>
    <recommendedName>
        <fullName evidence="10">Small ribosomal subunit biogenesis GTPase RsgA</fullName>
        <ecNumber evidence="10">3.6.1.-</ecNumber>
    </recommendedName>
</protein>
<evidence type="ECO:0000259" key="12">
    <source>
        <dbReference type="PROSITE" id="PS51721"/>
    </source>
</evidence>
<keyword evidence="1 10" id="KW-0963">Cytoplasm</keyword>
<dbReference type="GO" id="GO:0019843">
    <property type="term" value="F:rRNA binding"/>
    <property type="evidence" value="ECO:0007669"/>
    <property type="project" value="UniProtKB-KW"/>
</dbReference>
<dbReference type="PROSITE" id="PS51721">
    <property type="entry name" value="G_CP"/>
    <property type="match status" value="1"/>
</dbReference>
<evidence type="ECO:0000313" key="14">
    <source>
        <dbReference type="Proteomes" id="UP000076927"/>
    </source>
</evidence>
<feature type="domain" description="CP-type G" evidence="12">
    <location>
        <begin position="104"/>
        <end position="261"/>
    </location>
</feature>
<dbReference type="HAMAP" id="MF_01820">
    <property type="entry name" value="GTPase_RsgA"/>
    <property type="match status" value="1"/>
</dbReference>
<dbReference type="EMBL" id="CP011388">
    <property type="protein sequence ID" value="ANE46200.1"/>
    <property type="molecule type" value="Genomic_DNA"/>
</dbReference>
<keyword evidence="14" id="KW-1185">Reference proteome</keyword>
<keyword evidence="8 10" id="KW-0694">RNA-binding</keyword>
<feature type="binding site" evidence="10">
    <location>
        <position position="289"/>
    </location>
    <ligand>
        <name>Zn(2+)</name>
        <dbReference type="ChEBI" id="CHEBI:29105"/>
    </ligand>
</feature>
<dbReference type="GO" id="GO:0046872">
    <property type="term" value="F:metal ion binding"/>
    <property type="evidence" value="ECO:0007669"/>
    <property type="project" value="UniProtKB-KW"/>
</dbReference>
<organism evidence="13 14">
    <name type="scientific">Paenibacillus swuensis</name>
    <dbReference type="NCBI Taxonomy" id="1178515"/>
    <lineage>
        <taxon>Bacteria</taxon>
        <taxon>Bacillati</taxon>
        <taxon>Bacillota</taxon>
        <taxon>Bacilli</taxon>
        <taxon>Bacillales</taxon>
        <taxon>Paenibacillaceae</taxon>
        <taxon>Paenibacillus</taxon>
    </lineage>
</organism>
<evidence type="ECO:0000256" key="2">
    <source>
        <dbReference type="ARBA" id="ARBA00022517"/>
    </source>
</evidence>
<keyword evidence="3 10" id="KW-0479">Metal-binding</keyword>
<dbReference type="CDD" id="cd01854">
    <property type="entry name" value="YjeQ_EngC"/>
    <property type="match status" value="1"/>
</dbReference>
<proteinExistence type="inferred from homology"/>
<evidence type="ECO:0000256" key="7">
    <source>
        <dbReference type="ARBA" id="ARBA00022833"/>
    </source>
</evidence>
<dbReference type="PANTHER" id="PTHR32120:SF10">
    <property type="entry name" value="SMALL RIBOSOMAL SUBUNIT BIOGENESIS GTPASE RSGA"/>
    <property type="match status" value="1"/>
</dbReference>
<dbReference type="InterPro" id="IPR027417">
    <property type="entry name" value="P-loop_NTPase"/>
</dbReference>
<dbReference type="Gene3D" id="1.10.40.50">
    <property type="entry name" value="Probable gtpase engc, domain 3"/>
    <property type="match status" value="1"/>
</dbReference>
<feature type="binding site" evidence="10">
    <location>
        <position position="297"/>
    </location>
    <ligand>
        <name>Zn(2+)</name>
        <dbReference type="ChEBI" id="CHEBI:29105"/>
    </ligand>
</feature>
<keyword evidence="9 10" id="KW-0342">GTP-binding</keyword>
<gene>
    <name evidence="10" type="primary">rsgA</name>
    <name evidence="13" type="ORF">SY83_07860</name>
</gene>
<keyword evidence="2 10" id="KW-0690">Ribosome biogenesis</keyword>
<comment type="similarity">
    <text evidence="10">Belongs to the TRAFAC class YlqF/YawG GTPase family. RsgA subfamily.</text>
</comment>
<comment type="subcellular location">
    <subcellularLocation>
        <location evidence="10">Cytoplasm</location>
    </subcellularLocation>
</comment>
<dbReference type="GO" id="GO:0005525">
    <property type="term" value="F:GTP binding"/>
    <property type="evidence" value="ECO:0007669"/>
    <property type="project" value="UniProtKB-UniRule"/>
</dbReference>
<dbReference type="Pfam" id="PF03193">
    <property type="entry name" value="RsgA_GTPase"/>
    <property type="match status" value="1"/>
</dbReference>